<reference evidence="2 3" key="1">
    <citation type="submission" date="2019-07" db="EMBL/GenBank/DDBJ databases">
        <authorList>
            <person name="Park Y.J."/>
            <person name="Jeong S.E."/>
            <person name="Jung H.S."/>
        </authorList>
    </citation>
    <scope>NUCLEOTIDE SEQUENCE [LARGE SCALE GENOMIC DNA]</scope>
    <source>
        <strain evidence="3">P16(2019)</strain>
    </source>
</reference>
<evidence type="ECO:0000313" key="2">
    <source>
        <dbReference type="EMBL" id="TSB48458.1"/>
    </source>
</evidence>
<dbReference type="PANTHER" id="PTHR42928">
    <property type="entry name" value="TRICARBOXYLATE-BINDING PROTEIN"/>
    <property type="match status" value="1"/>
</dbReference>
<dbReference type="InterPro" id="IPR042100">
    <property type="entry name" value="Bug_dom1"/>
</dbReference>
<comment type="similarity">
    <text evidence="1">Belongs to the UPF0065 (bug) family.</text>
</comment>
<sequence>MRKQGKMAAVGMVAFLLAACSSSEGKQATEADIEAYPNQTIEIYVPASPGGQTDTAARVMAKHLPKYLGTNIVIVNQATAGGALAFENVRSSDKTGYSLLFHHQALHTGHAVRQLEHSTNELTAIGTFSSVNQVFVVSADSPFDTLDDLVAFARENPNEVIYGSQIGGTTHFMGELLGLESDTEIKILDIGSESDRMTGLLGGQIDLAVTGVGNVLNYIESGDFKALGVLADERDELAPELETTVEQGYDVQFPIVHSLYGPADMPDEIVQLWNEATEKLAEDEAYNEELQKTFQQHTLMNAEETKIFSQAELEKAQLIADELFSDTQE</sequence>
<evidence type="ECO:0000256" key="1">
    <source>
        <dbReference type="ARBA" id="ARBA00006987"/>
    </source>
</evidence>
<gene>
    <name evidence="2" type="ORF">FN960_02570</name>
</gene>
<accession>A0A554A446</accession>
<protein>
    <submittedName>
        <fullName evidence="2">Tripartite tricarboxylate transporter substrate binding protein</fullName>
    </submittedName>
</protein>
<evidence type="ECO:0000313" key="3">
    <source>
        <dbReference type="Proteomes" id="UP000318521"/>
    </source>
</evidence>
<dbReference type="InterPro" id="IPR005064">
    <property type="entry name" value="BUG"/>
</dbReference>
<dbReference type="OrthoDB" id="8881899at2"/>
<dbReference type="Gene3D" id="3.40.190.150">
    <property type="entry name" value="Bordetella uptake gene, domain 1"/>
    <property type="match status" value="1"/>
</dbReference>
<dbReference type="CDD" id="cd07012">
    <property type="entry name" value="PBP2_Bug_TTT"/>
    <property type="match status" value="1"/>
</dbReference>
<proteinExistence type="inferred from homology"/>
<dbReference type="PROSITE" id="PS51257">
    <property type="entry name" value="PROKAR_LIPOPROTEIN"/>
    <property type="match status" value="1"/>
</dbReference>
<organism evidence="2 3">
    <name type="scientific">Alkalicoccobacillus porphyridii</name>
    <dbReference type="NCBI Taxonomy" id="2597270"/>
    <lineage>
        <taxon>Bacteria</taxon>
        <taxon>Bacillati</taxon>
        <taxon>Bacillota</taxon>
        <taxon>Bacilli</taxon>
        <taxon>Bacillales</taxon>
        <taxon>Bacillaceae</taxon>
        <taxon>Alkalicoccobacillus</taxon>
    </lineage>
</organism>
<dbReference type="RefSeq" id="WP_143846802.1">
    <property type="nucleotide sequence ID" value="NZ_VLXZ01000001.1"/>
</dbReference>
<dbReference type="PIRSF" id="PIRSF017082">
    <property type="entry name" value="YflP"/>
    <property type="match status" value="1"/>
</dbReference>
<dbReference type="SUPFAM" id="SSF53850">
    <property type="entry name" value="Periplasmic binding protein-like II"/>
    <property type="match status" value="1"/>
</dbReference>
<dbReference type="Proteomes" id="UP000318521">
    <property type="component" value="Unassembled WGS sequence"/>
</dbReference>
<name>A0A554A446_9BACI</name>
<comment type="caution">
    <text evidence="2">The sequence shown here is derived from an EMBL/GenBank/DDBJ whole genome shotgun (WGS) entry which is preliminary data.</text>
</comment>
<keyword evidence="3" id="KW-1185">Reference proteome</keyword>
<dbReference type="PANTHER" id="PTHR42928:SF5">
    <property type="entry name" value="BLR1237 PROTEIN"/>
    <property type="match status" value="1"/>
</dbReference>
<dbReference type="Pfam" id="PF03401">
    <property type="entry name" value="TctC"/>
    <property type="match status" value="1"/>
</dbReference>
<dbReference type="AlphaFoldDB" id="A0A554A446"/>
<dbReference type="Gene3D" id="3.40.190.10">
    <property type="entry name" value="Periplasmic binding protein-like II"/>
    <property type="match status" value="1"/>
</dbReference>
<dbReference type="EMBL" id="VLXZ01000001">
    <property type="protein sequence ID" value="TSB48458.1"/>
    <property type="molecule type" value="Genomic_DNA"/>
</dbReference>